<dbReference type="OrthoDB" id="3915799at2"/>
<evidence type="ECO:0000256" key="4">
    <source>
        <dbReference type="ARBA" id="ARBA00022840"/>
    </source>
</evidence>
<evidence type="ECO:0000259" key="6">
    <source>
        <dbReference type="PROSITE" id="PS50011"/>
    </source>
</evidence>
<dbReference type="Pfam" id="PF00069">
    <property type="entry name" value="Pkinase"/>
    <property type="match status" value="1"/>
</dbReference>
<dbReference type="GO" id="GO:0004674">
    <property type="term" value="F:protein serine/threonine kinase activity"/>
    <property type="evidence" value="ECO:0007669"/>
    <property type="project" value="UniProtKB-KW"/>
</dbReference>
<organism evidence="7 8">
    <name type="scientific">Pseudofrankia inefficax (strain DSM 45817 / CECT 9037 / DDB 130130 / EuI1c)</name>
    <name type="common">Frankia inefficax</name>
    <dbReference type="NCBI Taxonomy" id="298654"/>
    <lineage>
        <taxon>Bacteria</taxon>
        <taxon>Bacillati</taxon>
        <taxon>Actinomycetota</taxon>
        <taxon>Actinomycetes</taxon>
        <taxon>Frankiales</taxon>
        <taxon>Frankiaceae</taxon>
        <taxon>Pseudofrankia</taxon>
    </lineage>
</organism>
<dbReference type="EMBL" id="CP002299">
    <property type="protein sequence ID" value="ADP80723.1"/>
    <property type="molecule type" value="Genomic_DNA"/>
</dbReference>
<dbReference type="PANTHER" id="PTHR43289">
    <property type="entry name" value="MITOGEN-ACTIVATED PROTEIN KINASE KINASE KINASE 20-RELATED"/>
    <property type="match status" value="1"/>
</dbReference>
<dbReference type="InterPro" id="IPR011009">
    <property type="entry name" value="Kinase-like_dom_sf"/>
</dbReference>
<keyword evidence="3 7" id="KW-0418">Kinase</keyword>
<sequence>MVGLPDVMPLGPGDPRRIGPYRVLGLLGKGGMSSVYLARRLTENTDPDATSRPGRTETGPLVAVKVIDEDLAQLPAFRERFRREARAARRVARFCTAEVLDVDVAAPRPYLVTEFIDGPTLGTAVEQSGPLPPAELERLAVSVASALTAIHAAGVIHRDLKPGNIMLSRSGWRVIDFGICRPLDDATNITVGRLGTPVFMAPEQARDLPATTATDVHAWGAIVTFAATGRPPFGEPSLMELLRRVMHDPPDLTGLPAALRPVVARAFAKDPARRPPARELLLGLMDVAAEADATAEPAELDGEATQQLPIGTAALLPLAPPGAGRRPAPSPPAGQAPPPAPTPPPASPPAPLTPPAPWATPEPPLQAQQPQDPRSTVTRLADLADRARPWVRKLPDLRRHRS</sequence>
<dbReference type="GO" id="GO:0005524">
    <property type="term" value="F:ATP binding"/>
    <property type="evidence" value="ECO:0007669"/>
    <property type="project" value="UniProtKB-KW"/>
</dbReference>
<feature type="compositionally biased region" description="Low complexity" evidence="5">
    <location>
        <begin position="315"/>
        <end position="327"/>
    </location>
</feature>
<dbReference type="PROSITE" id="PS00108">
    <property type="entry name" value="PROTEIN_KINASE_ST"/>
    <property type="match status" value="1"/>
</dbReference>
<keyword evidence="2" id="KW-0547">Nucleotide-binding</keyword>
<dbReference type="eggNOG" id="COG0515">
    <property type="taxonomic scope" value="Bacteria"/>
</dbReference>
<reference evidence="7 8" key="1">
    <citation type="submission" date="2010-10" db="EMBL/GenBank/DDBJ databases">
        <title>Complete sequence of Frankia sp. EuI1c.</title>
        <authorList>
            <consortium name="US DOE Joint Genome Institute"/>
            <person name="Lucas S."/>
            <person name="Copeland A."/>
            <person name="Lapidus A."/>
            <person name="Cheng J.-F."/>
            <person name="Bruce D."/>
            <person name="Goodwin L."/>
            <person name="Pitluck S."/>
            <person name="Chertkov O."/>
            <person name="Detter J.C."/>
            <person name="Han C."/>
            <person name="Tapia R."/>
            <person name="Land M."/>
            <person name="Hauser L."/>
            <person name="Jeffries C."/>
            <person name="Kyrpides N."/>
            <person name="Ivanova N."/>
            <person name="Mikhailova N."/>
            <person name="Beauchemin N."/>
            <person name="Sen A."/>
            <person name="Sur S.A."/>
            <person name="Gtari M."/>
            <person name="Wall L."/>
            <person name="Tisa L."/>
            <person name="Woyke T."/>
        </authorList>
    </citation>
    <scope>NUCLEOTIDE SEQUENCE [LARGE SCALE GENOMIC DNA]</scope>
    <source>
        <strain evidence="8">DSM 45817 / CECT 9037 / EuI1c</strain>
    </source>
</reference>
<feature type="compositionally biased region" description="Polar residues" evidence="5">
    <location>
        <begin position="366"/>
        <end position="378"/>
    </location>
</feature>
<gene>
    <name evidence="7" type="ordered locus">FraEuI1c_2692</name>
</gene>
<dbReference type="RefSeq" id="WP_013423841.1">
    <property type="nucleotide sequence ID" value="NC_014666.1"/>
</dbReference>
<feature type="compositionally biased region" description="Basic and acidic residues" evidence="5">
    <location>
        <begin position="382"/>
        <end position="402"/>
    </location>
</feature>
<accession>E3J6E7</accession>
<dbReference type="InParanoid" id="E3J6E7"/>
<dbReference type="CDD" id="cd14014">
    <property type="entry name" value="STKc_PknB_like"/>
    <property type="match status" value="1"/>
</dbReference>
<dbReference type="InterPro" id="IPR000719">
    <property type="entry name" value="Prot_kinase_dom"/>
</dbReference>
<dbReference type="STRING" id="298654.FraEuI1c_2692"/>
<keyword evidence="7" id="KW-0723">Serine/threonine-protein kinase</keyword>
<dbReference type="AlphaFoldDB" id="E3J6E7"/>
<evidence type="ECO:0000313" key="7">
    <source>
        <dbReference type="EMBL" id="ADP80723.1"/>
    </source>
</evidence>
<dbReference type="SMART" id="SM00220">
    <property type="entry name" value="S_TKc"/>
    <property type="match status" value="1"/>
</dbReference>
<name>E3J6E7_PSEI1</name>
<dbReference type="PANTHER" id="PTHR43289:SF34">
    <property type="entry name" value="SERINE_THREONINE-PROTEIN KINASE YBDM-RELATED"/>
    <property type="match status" value="1"/>
</dbReference>
<evidence type="ECO:0000256" key="1">
    <source>
        <dbReference type="ARBA" id="ARBA00022679"/>
    </source>
</evidence>
<evidence type="ECO:0000256" key="2">
    <source>
        <dbReference type="ARBA" id="ARBA00022741"/>
    </source>
</evidence>
<dbReference type="KEGG" id="fri:FraEuI1c_2692"/>
<dbReference type="SUPFAM" id="SSF56112">
    <property type="entry name" value="Protein kinase-like (PK-like)"/>
    <property type="match status" value="1"/>
</dbReference>
<keyword evidence="4" id="KW-0067">ATP-binding</keyword>
<dbReference type="HOGENOM" id="CLU_000288_63_44_11"/>
<dbReference type="Gene3D" id="1.10.510.10">
    <property type="entry name" value="Transferase(Phosphotransferase) domain 1"/>
    <property type="match status" value="1"/>
</dbReference>
<evidence type="ECO:0000313" key="8">
    <source>
        <dbReference type="Proteomes" id="UP000002484"/>
    </source>
</evidence>
<feature type="compositionally biased region" description="Pro residues" evidence="5">
    <location>
        <begin position="328"/>
        <end position="364"/>
    </location>
</feature>
<protein>
    <submittedName>
        <fullName evidence="7">Serine/threonine protein kinase</fullName>
    </submittedName>
</protein>
<feature type="domain" description="Protein kinase" evidence="6">
    <location>
        <begin position="21"/>
        <end position="288"/>
    </location>
</feature>
<keyword evidence="1" id="KW-0808">Transferase</keyword>
<evidence type="ECO:0000256" key="3">
    <source>
        <dbReference type="ARBA" id="ARBA00022777"/>
    </source>
</evidence>
<dbReference type="InterPro" id="IPR008271">
    <property type="entry name" value="Ser/Thr_kinase_AS"/>
</dbReference>
<keyword evidence="8" id="KW-1185">Reference proteome</keyword>
<evidence type="ECO:0000256" key="5">
    <source>
        <dbReference type="SAM" id="MobiDB-lite"/>
    </source>
</evidence>
<feature type="region of interest" description="Disordered" evidence="5">
    <location>
        <begin position="315"/>
        <end position="402"/>
    </location>
</feature>
<dbReference type="Gene3D" id="3.30.200.20">
    <property type="entry name" value="Phosphorylase Kinase, domain 1"/>
    <property type="match status" value="1"/>
</dbReference>
<proteinExistence type="predicted"/>
<dbReference type="Proteomes" id="UP000002484">
    <property type="component" value="Chromosome"/>
</dbReference>
<dbReference type="PROSITE" id="PS50011">
    <property type="entry name" value="PROTEIN_KINASE_DOM"/>
    <property type="match status" value="1"/>
</dbReference>